<organism evidence="1 3">
    <name type="scientific">Dendrothele bispora (strain CBS 962.96)</name>
    <dbReference type="NCBI Taxonomy" id="1314807"/>
    <lineage>
        <taxon>Eukaryota</taxon>
        <taxon>Fungi</taxon>
        <taxon>Dikarya</taxon>
        <taxon>Basidiomycota</taxon>
        <taxon>Agaricomycotina</taxon>
        <taxon>Agaricomycetes</taxon>
        <taxon>Agaricomycetidae</taxon>
        <taxon>Agaricales</taxon>
        <taxon>Agaricales incertae sedis</taxon>
        <taxon>Dendrothele</taxon>
    </lineage>
</organism>
<dbReference type="EMBL" id="ML179154">
    <property type="protein sequence ID" value="THU97531.1"/>
    <property type="molecule type" value="Genomic_DNA"/>
</dbReference>
<gene>
    <name evidence="1" type="ORF">K435DRAFT_561686</name>
    <name evidence="2" type="ORF">K435DRAFT_597334</name>
</gene>
<dbReference type="OrthoDB" id="10261556at2759"/>
<protein>
    <submittedName>
        <fullName evidence="1">Uncharacterized protein</fullName>
    </submittedName>
</protein>
<sequence>ATLDDSQETGAIPVDRVDAIDVEEEAATTNETISAQSRRGKKKNAANALEARDRRYLSYFIATNRCRREPWDEFFNNKNKLPGLYPRLPGTPCCDNCNPESFQVENIVLTASYPLRAGRARVPSPELRDALTRALDIWRKDVIDRDYPNQSIIVGRHILDDSVIEKIVARAHIIKDTNIFRRVIPWGYGRGRYGEEVVKIVTDTGMLYPDVEEVARQEAIREQAFQRLEIAAEKERLTKLRTVFEACYNAVYEVTTGGTVKKTRGG</sequence>
<accession>A0A4S8M676</accession>
<dbReference type="EMBL" id="ML179110">
    <property type="protein sequence ID" value="THU99992.1"/>
    <property type="molecule type" value="Genomic_DNA"/>
</dbReference>
<evidence type="ECO:0000313" key="1">
    <source>
        <dbReference type="EMBL" id="THU97531.1"/>
    </source>
</evidence>
<dbReference type="Proteomes" id="UP000297245">
    <property type="component" value="Unassembled WGS sequence"/>
</dbReference>
<feature type="non-terminal residue" evidence="1">
    <location>
        <position position="266"/>
    </location>
</feature>
<dbReference type="AlphaFoldDB" id="A0A4S8M676"/>
<name>A0A4S8M676_DENBC</name>
<reference evidence="1 3" key="1">
    <citation type="journal article" date="2019" name="Nat. Ecol. Evol.">
        <title>Megaphylogeny resolves global patterns of mushroom evolution.</title>
        <authorList>
            <person name="Varga T."/>
            <person name="Krizsan K."/>
            <person name="Foldi C."/>
            <person name="Dima B."/>
            <person name="Sanchez-Garcia M."/>
            <person name="Sanchez-Ramirez S."/>
            <person name="Szollosi G.J."/>
            <person name="Szarkandi J.G."/>
            <person name="Papp V."/>
            <person name="Albert L."/>
            <person name="Andreopoulos W."/>
            <person name="Angelini C."/>
            <person name="Antonin V."/>
            <person name="Barry K.W."/>
            <person name="Bougher N.L."/>
            <person name="Buchanan P."/>
            <person name="Buyck B."/>
            <person name="Bense V."/>
            <person name="Catcheside P."/>
            <person name="Chovatia M."/>
            <person name="Cooper J."/>
            <person name="Damon W."/>
            <person name="Desjardin D."/>
            <person name="Finy P."/>
            <person name="Geml J."/>
            <person name="Haridas S."/>
            <person name="Hughes K."/>
            <person name="Justo A."/>
            <person name="Karasinski D."/>
            <person name="Kautmanova I."/>
            <person name="Kiss B."/>
            <person name="Kocsube S."/>
            <person name="Kotiranta H."/>
            <person name="LaButti K.M."/>
            <person name="Lechner B.E."/>
            <person name="Liimatainen K."/>
            <person name="Lipzen A."/>
            <person name="Lukacs Z."/>
            <person name="Mihaltcheva S."/>
            <person name="Morgado L.N."/>
            <person name="Niskanen T."/>
            <person name="Noordeloos M.E."/>
            <person name="Ohm R.A."/>
            <person name="Ortiz-Santana B."/>
            <person name="Ovrebo C."/>
            <person name="Racz N."/>
            <person name="Riley R."/>
            <person name="Savchenko A."/>
            <person name="Shiryaev A."/>
            <person name="Soop K."/>
            <person name="Spirin V."/>
            <person name="Szebenyi C."/>
            <person name="Tomsovsky M."/>
            <person name="Tulloss R.E."/>
            <person name="Uehling J."/>
            <person name="Grigoriev I.V."/>
            <person name="Vagvolgyi C."/>
            <person name="Papp T."/>
            <person name="Martin F.M."/>
            <person name="Miettinen O."/>
            <person name="Hibbett D.S."/>
            <person name="Nagy L.G."/>
        </authorList>
    </citation>
    <scope>NUCLEOTIDE SEQUENCE [LARGE SCALE GENOMIC DNA]</scope>
    <source>
        <strain evidence="1 3">CBS 962.96</strain>
    </source>
</reference>
<proteinExistence type="predicted"/>
<keyword evidence="3" id="KW-1185">Reference proteome</keyword>
<feature type="non-terminal residue" evidence="1">
    <location>
        <position position="1"/>
    </location>
</feature>
<evidence type="ECO:0000313" key="3">
    <source>
        <dbReference type="Proteomes" id="UP000297245"/>
    </source>
</evidence>
<evidence type="ECO:0000313" key="2">
    <source>
        <dbReference type="EMBL" id="THU99992.1"/>
    </source>
</evidence>